<evidence type="ECO:0000313" key="3">
    <source>
        <dbReference type="Proteomes" id="UP000614272"/>
    </source>
</evidence>
<dbReference type="EMBL" id="BMGJ01000005">
    <property type="protein sequence ID" value="GGD62766.1"/>
    <property type="molecule type" value="Genomic_DNA"/>
</dbReference>
<accession>A0ABQ1RBU8</accession>
<protein>
    <submittedName>
        <fullName evidence="2">Uncharacterized protein</fullName>
    </submittedName>
</protein>
<dbReference type="RefSeq" id="WP_099033842.1">
    <property type="nucleotide sequence ID" value="NZ_BMGJ01000005.1"/>
</dbReference>
<comment type="caution">
    <text evidence="2">The sequence shown here is derived from an EMBL/GenBank/DDBJ whole genome shotgun (WGS) entry which is preliminary data.</text>
</comment>
<evidence type="ECO:0000313" key="2">
    <source>
        <dbReference type="EMBL" id="GGD62766.1"/>
    </source>
</evidence>
<feature type="signal peptide" evidence="1">
    <location>
        <begin position="1"/>
        <end position="18"/>
    </location>
</feature>
<sequence>MRLMTLTLFLAISATAIASEYTFESWSNSGSKCVLQFSSAPKINWDGQSKLPLSIEDVRVIFNDWAKKTLASSEQAHVTAYDLSSVVADGMTQNYWVFKVRYTVFNNSEPSETFNRKVAIDLSGRIIEAKCDI</sequence>
<feature type="chain" id="PRO_5047044970" evidence="1">
    <location>
        <begin position="19"/>
        <end position="133"/>
    </location>
</feature>
<keyword evidence="1" id="KW-0732">Signal</keyword>
<gene>
    <name evidence="2" type="ORF">GCM10011357_17580</name>
</gene>
<organism evidence="2 3">
    <name type="scientific">Lacimicrobium alkaliphilum</name>
    <dbReference type="NCBI Taxonomy" id="1526571"/>
    <lineage>
        <taxon>Bacteria</taxon>
        <taxon>Pseudomonadati</taxon>
        <taxon>Pseudomonadota</taxon>
        <taxon>Gammaproteobacteria</taxon>
        <taxon>Alteromonadales</taxon>
        <taxon>Alteromonadaceae</taxon>
        <taxon>Lacimicrobium</taxon>
    </lineage>
</organism>
<evidence type="ECO:0000256" key="1">
    <source>
        <dbReference type="SAM" id="SignalP"/>
    </source>
</evidence>
<name>A0ABQ1RBU8_9ALTE</name>
<reference evidence="3" key="1">
    <citation type="journal article" date="2019" name="Int. J. Syst. Evol. Microbiol.">
        <title>The Global Catalogue of Microorganisms (GCM) 10K type strain sequencing project: providing services to taxonomists for standard genome sequencing and annotation.</title>
        <authorList>
            <consortium name="The Broad Institute Genomics Platform"/>
            <consortium name="The Broad Institute Genome Sequencing Center for Infectious Disease"/>
            <person name="Wu L."/>
            <person name="Ma J."/>
        </authorList>
    </citation>
    <scope>NUCLEOTIDE SEQUENCE [LARGE SCALE GENOMIC DNA]</scope>
    <source>
        <strain evidence="3">CGMCC 1.12923</strain>
    </source>
</reference>
<dbReference type="Proteomes" id="UP000614272">
    <property type="component" value="Unassembled WGS sequence"/>
</dbReference>
<proteinExistence type="predicted"/>
<keyword evidence="3" id="KW-1185">Reference proteome</keyword>